<dbReference type="AlphaFoldDB" id="A0A6M3M9F8"/>
<accession>A0A6M3M9F8</accession>
<dbReference type="EMBL" id="MT143712">
    <property type="protein sequence ID" value="QJB01539.1"/>
    <property type="molecule type" value="Genomic_DNA"/>
</dbReference>
<reference evidence="1" key="1">
    <citation type="submission" date="2020-03" db="EMBL/GenBank/DDBJ databases">
        <title>The deep terrestrial virosphere.</title>
        <authorList>
            <person name="Holmfeldt K."/>
            <person name="Nilsson E."/>
            <person name="Simone D."/>
            <person name="Lopez-Fernandez M."/>
            <person name="Wu X."/>
            <person name="de Brujin I."/>
            <person name="Lundin D."/>
            <person name="Andersson A."/>
            <person name="Bertilsson S."/>
            <person name="Dopson M."/>
        </authorList>
    </citation>
    <scope>NUCLEOTIDE SEQUENCE</scope>
    <source>
        <strain evidence="1">MM415B10570</strain>
    </source>
</reference>
<name>A0A6M3M9F8_9ZZZZ</name>
<evidence type="ECO:0000313" key="1">
    <source>
        <dbReference type="EMBL" id="QJB01539.1"/>
    </source>
</evidence>
<sequence length="83" mass="9882">MSDSKIHNILLKYCEDVFESDKKKILSLKNNSKIRVIYWTDRPMVFEGTVEEWCQQIPTGDDWNIERVKGLFGWKMLSSRISR</sequence>
<protein>
    <submittedName>
        <fullName evidence="1">Uncharacterized protein</fullName>
    </submittedName>
</protein>
<gene>
    <name evidence="1" type="ORF">MM415B10570_0006</name>
</gene>
<organism evidence="1">
    <name type="scientific">viral metagenome</name>
    <dbReference type="NCBI Taxonomy" id="1070528"/>
    <lineage>
        <taxon>unclassified sequences</taxon>
        <taxon>metagenomes</taxon>
        <taxon>organismal metagenomes</taxon>
    </lineage>
</organism>
<proteinExistence type="predicted"/>